<organism evidence="2 3">
    <name type="scientific">Microcella alkalica</name>
    <dbReference type="NCBI Taxonomy" id="355930"/>
    <lineage>
        <taxon>Bacteria</taxon>
        <taxon>Bacillati</taxon>
        <taxon>Actinomycetota</taxon>
        <taxon>Actinomycetes</taxon>
        <taxon>Micrococcales</taxon>
        <taxon>Microbacteriaceae</taxon>
        <taxon>Microcella</taxon>
    </lineage>
</organism>
<proteinExistence type="predicted"/>
<evidence type="ECO:0008006" key="4">
    <source>
        <dbReference type="Google" id="ProtNLM"/>
    </source>
</evidence>
<gene>
    <name evidence="2" type="ORF">FHX53_001320</name>
</gene>
<keyword evidence="3" id="KW-1185">Reference proteome</keyword>
<feature type="region of interest" description="Disordered" evidence="1">
    <location>
        <begin position="1"/>
        <end position="51"/>
    </location>
</feature>
<comment type="caution">
    <text evidence="2">The sequence shown here is derived from an EMBL/GenBank/DDBJ whole genome shotgun (WGS) entry which is preliminary data.</text>
</comment>
<dbReference type="EMBL" id="JACGWX010000002">
    <property type="protein sequence ID" value="MBA8847735.1"/>
    <property type="molecule type" value="Genomic_DNA"/>
</dbReference>
<feature type="compositionally biased region" description="Basic and acidic residues" evidence="1">
    <location>
        <begin position="25"/>
        <end position="37"/>
    </location>
</feature>
<feature type="compositionally biased region" description="Basic and acidic residues" evidence="1">
    <location>
        <begin position="1"/>
        <end position="18"/>
    </location>
</feature>
<evidence type="ECO:0000256" key="1">
    <source>
        <dbReference type="SAM" id="MobiDB-lite"/>
    </source>
</evidence>
<evidence type="ECO:0000313" key="3">
    <source>
        <dbReference type="Proteomes" id="UP000585905"/>
    </source>
</evidence>
<protein>
    <recommendedName>
        <fullName evidence="4">Zinc transporter permease</fullName>
    </recommendedName>
</protein>
<dbReference type="RefSeq" id="WP_182490526.1">
    <property type="nucleotide sequence ID" value="NZ_BAAAOV010000005.1"/>
</dbReference>
<dbReference type="AlphaFoldDB" id="A0A839EEJ9"/>
<name>A0A839EEJ9_9MICO</name>
<reference evidence="2 3" key="1">
    <citation type="submission" date="2020-07" db="EMBL/GenBank/DDBJ databases">
        <title>Sequencing the genomes of 1000 actinobacteria strains.</title>
        <authorList>
            <person name="Klenk H.-P."/>
        </authorList>
    </citation>
    <scope>NUCLEOTIDE SEQUENCE [LARGE SCALE GENOMIC DNA]</scope>
    <source>
        <strain evidence="2 3">DSM 19663</strain>
    </source>
</reference>
<accession>A0A839EEJ9</accession>
<evidence type="ECO:0000313" key="2">
    <source>
        <dbReference type="EMBL" id="MBA8847735.1"/>
    </source>
</evidence>
<sequence>MTDHDTKAEHTVDEHEHGTACGHEAVSHDDHVDYVHDGHKHAQHQDHYDEH</sequence>
<dbReference type="Proteomes" id="UP000585905">
    <property type="component" value="Unassembled WGS sequence"/>
</dbReference>